<accession>A0A7I8K724</accession>
<feature type="compositionally biased region" description="Basic and acidic residues" evidence="4">
    <location>
        <begin position="182"/>
        <end position="206"/>
    </location>
</feature>
<dbReference type="Pfam" id="PF00403">
    <property type="entry name" value="HMA"/>
    <property type="match status" value="2"/>
</dbReference>
<feature type="region of interest" description="Disordered" evidence="4">
    <location>
        <begin position="78"/>
        <end position="111"/>
    </location>
</feature>
<evidence type="ECO:0000256" key="3">
    <source>
        <dbReference type="ARBA" id="ARBA00024045"/>
    </source>
</evidence>
<dbReference type="EMBL" id="LR746266">
    <property type="protein sequence ID" value="CAA7393359.1"/>
    <property type="molecule type" value="Genomic_DNA"/>
</dbReference>
<dbReference type="PANTHER" id="PTHR46195:SF10">
    <property type="entry name" value="HEAVY METAL-ASSOCIATED DOMAIN CONTAINING PROTEIN, EXPRESSED"/>
    <property type="match status" value="1"/>
</dbReference>
<evidence type="ECO:0000256" key="4">
    <source>
        <dbReference type="SAM" id="MobiDB-lite"/>
    </source>
</evidence>
<evidence type="ECO:0000256" key="2">
    <source>
        <dbReference type="ARBA" id="ARBA00023289"/>
    </source>
</evidence>
<dbReference type="CDD" id="cd00371">
    <property type="entry name" value="HMA"/>
    <property type="match status" value="2"/>
</dbReference>
<feature type="domain" description="HMA" evidence="5">
    <location>
        <begin position="114"/>
        <end position="177"/>
    </location>
</feature>
<keyword evidence="7" id="KW-1185">Reference proteome</keyword>
<keyword evidence="1" id="KW-0479">Metal-binding</keyword>
<feature type="compositionally biased region" description="Basic and acidic residues" evidence="4">
    <location>
        <begin position="100"/>
        <end position="111"/>
    </location>
</feature>
<organism evidence="6 7">
    <name type="scientific">Spirodela intermedia</name>
    <name type="common">Intermediate duckweed</name>
    <dbReference type="NCBI Taxonomy" id="51605"/>
    <lineage>
        <taxon>Eukaryota</taxon>
        <taxon>Viridiplantae</taxon>
        <taxon>Streptophyta</taxon>
        <taxon>Embryophyta</taxon>
        <taxon>Tracheophyta</taxon>
        <taxon>Spermatophyta</taxon>
        <taxon>Magnoliopsida</taxon>
        <taxon>Liliopsida</taxon>
        <taxon>Araceae</taxon>
        <taxon>Lemnoideae</taxon>
        <taxon>Spirodela</taxon>
    </lineage>
</organism>
<gene>
    <name evidence="6" type="ORF">SI8410_03004117</name>
</gene>
<evidence type="ECO:0000259" key="5">
    <source>
        <dbReference type="PROSITE" id="PS50846"/>
    </source>
</evidence>
<dbReference type="PANTHER" id="PTHR46195">
    <property type="entry name" value="HEAVY METAL-ASSOCIATED ISOPRENYLATED PLANT PROTEIN 7"/>
    <property type="match status" value="1"/>
</dbReference>
<dbReference type="PROSITE" id="PS50846">
    <property type="entry name" value="HMA_2"/>
    <property type="match status" value="2"/>
</dbReference>
<evidence type="ECO:0000313" key="7">
    <source>
        <dbReference type="Proteomes" id="UP000663760"/>
    </source>
</evidence>
<reference evidence="6" key="1">
    <citation type="submission" date="2020-02" db="EMBL/GenBank/DDBJ databases">
        <authorList>
            <person name="Scholz U."/>
            <person name="Mascher M."/>
            <person name="Fiebig A."/>
        </authorList>
    </citation>
    <scope>NUCLEOTIDE SEQUENCE</scope>
</reference>
<keyword evidence="2" id="KW-0449">Lipoprotein</keyword>
<name>A0A7I8K724_SPIIN</name>
<dbReference type="Proteomes" id="UP000663760">
    <property type="component" value="Chromosome 3"/>
</dbReference>
<dbReference type="InterPro" id="IPR006121">
    <property type="entry name" value="HMA_dom"/>
</dbReference>
<feature type="domain" description="HMA" evidence="5">
    <location>
        <begin position="20"/>
        <end position="84"/>
    </location>
</feature>
<evidence type="ECO:0000313" key="6">
    <source>
        <dbReference type="EMBL" id="CAA7393359.1"/>
    </source>
</evidence>
<comment type="similarity">
    <text evidence="3">Belongs to the HIPP family.</text>
</comment>
<dbReference type="InterPro" id="IPR044577">
    <property type="entry name" value="HIPP4/7/8/17/18/19"/>
</dbReference>
<keyword evidence="2" id="KW-0636">Prenylation</keyword>
<evidence type="ECO:0000256" key="1">
    <source>
        <dbReference type="ARBA" id="ARBA00022723"/>
    </source>
</evidence>
<dbReference type="GO" id="GO:0046872">
    <property type="term" value="F:metal ion binding"/>
    <property type="evidence" value="ECO:0007669"/>
    <property type="project" value="UniProtKB-KW"/>
</dbReference>
<dbReference type="SUPFAM" id="SSF55008">
    <property type="entry name" value="HMA, heavy metal-associated domain"/>
    <property type="match status" value="2"/>
</dbReference>
<dbReference type="AlphaFoldDB" id="A0A7I8K724"/>
<protein>
    <recommendedName>
        <fullName evidence="5">HMA domain-containing protein</fullName>
    </recommendedName>
</protein>
<feature type="region of interest" description="Disordered" evidence="4">
    <location>
        <begin position="178"/>
        <end position="206"/>
    </location>
</feature>
<dbReference type="Gene3D" id="3.30.70.100">
    <property type="match status" value="2"/>
</dbReference>
<dbReference type="OrthoDB" id="689350at2759"/>
<proteinExistence type="inferred from homology"/>
<dbReference type="InterPro" id="IPR036163">
    <property type="entry name" value="HMA_dom_sf"/>
</dbReference>
<sequence length="240" mass="27126">MGEEEKKGVAADEKKDGEAPTEIVLKVYMHCEGCAKKVERSLRGFEGVEEVKADSKSHTVVVKGKAADPTKICERVQRKTGRKTELVSPLPKPPEEEEKKEEPKEVEKEEGPKSITVVLKVRMHCEACAQVLQRKIKKMDGVESVVTDLPNDQVIVQGIIEPEKLVENVNKRTRKRASIVNDEEKKEEAAEGEKKEEVKEGDDKKTDMNKLEYWAPRYGIQYAYPPQIFSDENPNACSMM</sequence>